<protein>
    <submittedName>
        <fullName evidence="1">Uncharacterized protein</fullName>
    </submittedName>
</protein>
<evidence type="ECO:0000313" key="2">
    <source>
        <dbReference type="Proteomes" id="UP000237246"/>
    </source>
</evidence>
<organism evidence="1 2">
    <name type="scientific">Bambusicola thoracicus</name>
    <name type="common">Chinese bamboo-partridge</name>
    <name type="synonym">Perdix thoracica</name>
    <dbReference type="NCBI Taxonomy" id="9083"/>
    <lineage>
        <taxon>Eukaryota</taxon>
        <taxon>Metazoa</taxon>
        <taxon>Chordata</taxon>
        <taxon>Craniata</taxon>
        <taxon>Vertebrata</taxon>
        <taxon>Euteleostomi</taxon>
        <taxon>Archelosauria</taxon>
        <taxon>Archosauria</taxon>
        <taxon>Dinosauria</taxon>
        <taxon>Saurischia</taxon>
        <taxon>Theropoda</taxon>
        <taxon>Coelurosauria</taxon>
        <taxon>Aves</taxon>
        <taxon>Neognathae</taxon>
        <taxon>Galloanserae</taxon>
        <taxon>Galliformes</taxon>
        <taxon>Phasianidae</taxon>
        <taxon>Perdicinae</taxon>
        <taxon>Bambusicola</taxon>
    </lineage>
</organism>
<comment type="caution">
    <text evidence="1">The sequence shown here is derived from an EMBL/GenBank/DDBJ whole genome shotgun (WGS) entry which is preliminary data.</text>
</comment>
<dbReference type="EMBL" id="PPHD01050989">
    <property type="protein sequence ID" value="POI23202.1"/>
    <property type="molecule type" value="Genomic_DNA"/>
</dbReference>
<reference evidence="1 2" key="1">
    <citation type="submission" date="2018-01" db="EMBL/GenBank/DDBJ databases">
        <title>Comparison of the Chinese Bamboo Partridge and Red Junglefowl genome sequences highlights the importance of demography in genome evolution.</title>
        <authorList>
            <person name="Tiley G.P."/>
            <person name="Kimball R.T."/>
            <person name="Braun E.L."/>
            <person name="Burleigh J.G."/>
        </authorList>
    </citation>
    <scope>NUCLEOTIDE SEQUENCE [LARGE SCALE GENOMIC DNA]</scope>
    <source>
        <strain evidence="1">RTK389</strain>
        <tissue evidence="1">Blood</tissue>
    </source>
</reference>
<accession>A0A2P4SGF2</accession>
<dbReference type="AlphaFoldDB" id="A0A2P4SGF2"/>
<dbReference type="Proteomes" id="UP000237246">
    <property type="component" value="Unassembled WGS sequence"/>
</dbReference>
<sequence>MFILRTHLWKEQCIRWVKTLPLPLQNQRTYADIHFKTENPSREDKATCTTSIAWTHQGCCMVFPGQHIPSLPQKKGKKGLQMWIRGRLFM</sequence>
<keyword evidence="2" id="KW-1185">Reference proteome</keyword>
<evidence type="ECO:0000313" key="1">
    <source>
        <dbReference type="EMBL" id="POI23202.1"/>
    </source>
</evidence>
<name>A0A2P4SGF2_BAMTH</name>
<proteinExistence type="predicted"/>
<gene>
    <name evidence="1" type="ORF">CIB84_013049</name>
</gene>